<dbReference type="EnsemblMetazoa" id="XM_031925202">
    <property type="protein sequence ID" value="XP_031781062"/>
    <property type="gene ID" value="LOC116416479"/>
</dbReference>
<dbReference type="AlphaFoldDB" id="A0A7M7LKT4"/>
<keyword evidence="2" id="KW-1185">Reference proteome</keyword>
<dbReference type="RefSeq" id="XP_031777609.1">
    <property type="nucleotide sequence ID" value="XM_031921749.2"/>
</dbReference>
<dbReference type="GeneID" id="116416479"/>
<dbReference type="RefSeq" id="XP_031781062.1">
    <property type="nucleotide sequence ID" value="XM_031925202.2"/>
</dbReference>
<dbReference type="Proteomes" id="UP000002358">
    <property type="component" value="Chromosome 1"/>
</dbReference>
<dbReference type="RefSeq" id="XP_003426930.1">
    <property type="nucleotide sequence ID" value="XM_003426882.5"/>
</dbReference>
<dbReference type="KEGG" id="nvi:116416479"/>
<dbReference type="EnsemblMetazoa" id="XM_031921749">
    <property type="protein sequence ID" value="XP_031777609"/>
    <property type="gene ID" value="LOC116415955"/>
</dbReference>
<dbReference type="EnsemblMetazoa" id="XM_031923894">
    <property type="protein sequence ID" value="XP_031779754"/>
    <property type="gene ID" value="LOC116416221"/>
</dbReference>
<dbReference type="InParanoid" id="A0A7M7LKT4"/>
<dbReference type="RefSeq" id="XP_031779754.1">
    <property type="nucleotide sequence ID" value="XM_031923894.2"/>
</dbReference>
<protein>
    <submittedName>
        <fullName evidence="1">Uncharacterized protein</fullName>
    </submittedName>
</protein>
<dbReference type="EnsemblMetazoa" id="XM_031922580">
    <property type="protein sequence ID" value="XP_031778440"/>
    <property type="gene ID" value="LOC116416080"/>
</dbReference>
<dbReference type="GeneID" id="100678738"/>
<sequence length="819" mass="94545">MKRYKQYLFDGDPAIIPRTAERHNLDLNTSDTEVQVETEENDLMDIEQDTFINTDAQSTVIEDINVENIYDGDVEDTTYGTTEWNWRIELSKIILNNELNNIYGKIGNLKEFIEHKAFFEKISTTMNKSRGEIFLMILKFSISNELSFSGLINLFKLINSMFETPILPDSRHIIDKLVNPKEGVEYHVVCQECSVYLGKIGDIPSSSICNVCNSTINLKNNTDSTFFTLINPAQQISDLISNHEDYFYYVTNQRVHKQGHISDVYDGKKYTEFVKSLPNEEKDNYVTAVFNTDGAPKFKCSQYSIWPLYLMINELPKEIRTNKLVVCGLLFTNKKPNMTVFLDKFVDLVNKCRVPIKIKNEQRTLKIYVQTCCVDAVARAPVQGLTQYNGKYGCNWCLHPGEYHGIMKYPLMNAPIELRNHNDTVSLMLEAVPGKPPVFGVKNPSPLINLPKFDIIEGFTPDYMHMALEGVAKQLTSYHLDVLSDDVIKALDNKMNMITIPQQASRYCRRLSCRKDWKAREWENFVLYYSIVIFPSILSRKAMQHWLLFVEALYILLKDNIHIDELNKADEMLHQFVGEVQEIYNVKAMTYNVHILLHASKSVLNWGPLWTNSTFSFESANQHLLKAIKCAKGVSHQVARFINVCHSCSVVEEKVIHQADDDVVKYCNDILLRNVQNVHLSNSNILYFNRYKADDKLLHLLHLSTHSTEFFYKMVKNHCLYESHLISKTRSNNSFALLKDGQFIRIVAFIDDISDGIELTVCNYVQTKNCFTRAYKACQVIERIHEENIAIPTSSIEKIVVYMNVDKMYLCPMPNLLHY</sequence>
<accession>A0A7M7LKT4</accession>
<dbReference type="EnsemblMetazoa" id="XM_003426882">
    <property type="protein sequence ID" value="XP_003426930"/>
    <property type="gene ID" value="LOC100678738"/>
</dbReference>
<name>A0A7M7LKT4_NASVI</name>
<organism evidence="1 2">
    <name type="scientific">Nasonia vitripennis</name>
    <name type="common">Parasitic wasp</name>
    <dbReference type="NCBI Taxonomy" id="7425"/>
    <lineage>
        <taxon>Eukaryota</taxon>
        <taxon>Metazoa</taxon>
        <taxon>Ecdysozoa</taxon>
        <taxon>Arthropoda</taxon>
        <taxon>Hexapoda</taxon>
        <taxon>Insecta</taxon>
        <taxon>Pterygota</taxon>
        <taxon>Neoptera</taxon>
        <taxon>Endopterygota</taxon>
        <taxon>Hymenoptera</taxon>
        <taxon>Apocrita</taxon>
        <taxon>Proctotrupomorpha</taxon>
        <taxon>Chalcidoidea</taxon>
        <taxon>Pteromalidae</taxon>
        <taxon>Pteromalinae</taxon>
        <taxon>Nasonia</taxon>
    </lineage>
</organism>
<proteinExistence type="predicted"/>
<dbReference type="KEGG" id="nvi:100678738"/>
<dbReference type="GeneID" id="116416080"/>
<dbReference type="KEGG" id="nvi:116415955"/>
<dbReference type="PANTHER" id="PTHR46579:SF1">
    <property type="entry name" value="F5_8 TYPE C DOMAIN-CONTAINING PROTEIN"/>
    <property type="match status" value="1"/>
</dbReference>
<reference evidence="1" key="1">
    <citation type="submission" date="2021-01" db="UniProtKB">
        <authorList>
            <consortium name="EnsemblMetazoa"/>
        </authorList>
    </citation>
    <scope>IDENTIFICATION</scope>
</reference>
<dbReference type="RefSeq" id="XP_031778440.1">
    <property type="nucleotide sequence ID" value="XM_031922580.2"/>
</dbReference>
<dbReference type="GeneID" id="116416221"/>
<evidence type="ECO:0000313" key="1">
    <source>
        <dbReference type="EnsemblMetazoa" id="XP_003426930"/>
    </source>
</evidence>
<dbReference type="OrthoDB" id="7681515at2759"/>
<dbReference type="PANTHER" id="PTHR46579">
    <property type="entry name" value="F5/8 TYPE C DOMAIN-CONTAINING PROTEIN-RELATED"/>
    <property type="match status" value="1"/>
</dbReference>
<dbReference type="GeneID" id="116415955"/>
<dbReference type="KEGG" id="nvi:116416221"/>
<dbReference type="KEGG" id="nvi:116416080"/>
<evidence type="ECO:0000313" key="2">
    <source>
        <dbReference type="Proteomes" id="UP000002358"/>
    </source>
</evidence>